<dbReference type="InterPro" id="IPR036884">
    <property type="entry name" value="2Fe-2S-bd_dom_sf"/>
</dbReference>
<dbReference type="GO" id="GO:0016491">
    <property type="term" value="F:oxidoreductase activity"/>
    <property type="evidence" value="ECO:0007669"/>
    <property type="project" value="UniProtKB-KW"/>
</dbReference>
<keyword evidence="4" id="KW-0408">Iron</keyword>
<dbReference type="InterPro" id="IPR036010">
    <property type="entry name" value="2Fe-2S_ferredoxin-like_sf"/>
</dbReference>
<dbReference type="Pfam" id="PF01799">
    <property type="entry name" value="Fer2_2"/>
    <property type="match status" value="1"/>
</dbReference>
<dbReference type="Gene3D" id="1.10.150.120">
    <property type="entry name" value="[2Fe-2S]-binding domain"/>
    <property type="match status" value="1"/>
</dbReference>
<evidence type="ECO:0000256" key="1">
    <source>
        <dbReference type="ARBA" id="ARBA00022714"/>
    </source>
</evidence>
<dbReference type="Proteomes" id="UP000287233">
    <property type="component" value="Chromosome"/>
</dbReference>
<dbReference type="Gene3D" id="3.10.20.30">
    <property type="match status" value="1"/>
</dbReference>
<evidence type="ECO:0000313" key="7">
    <source>
        <dbReference type="EMBL" id="QAA76146.1"/>
    </source>
</evidence>
<dbReference type="PANTHER" id="PTHR44379:SF5">
    <property type="entry name" value="OXIDOREDUCTASE WITH IRON-SULFUR SUBUNIT"/>
    <property type="match status" value="1"/>
</dbReference>
<reference evidence="8" key="1">
    <citation type="submission" date="2018-12" db="EMBL/GenBank/DDBJ databases">
        <title>Complete genome sequence of an uncultured bacterium of the candidate phylum Bipolaricaulota.</title>
        <authorList>
            <person name="Kadnikov V.V."/>
            <person name="Mardanov A.V."/>
            <person name="Beletsky A.V."/>
            <person name="Frank Y.A."/>
            <person name="Karnachuk O.V."/>
            <person name="Ravin N.V."/>
        </authorList>
    </citation>
    <scope>NUCLEOTIDE SEQUENCE [LARGE SCALE GENOMIC DNA]</scope>
</reference>
<organism evidence="7 8">
    <name type="scientific">Bipolaricaulis sibiricus</name>
    <dbReference type="NCBI Taxonomy" id="2501609"/>
    <lineage>
        <taxon>Bacteria</taxon>
        <taxon>Candidatus Bipolaricaulota</taxon>
        <taxon>Candidatus Bipolaricaulia</taxon>
        <taxon>Candidatus Bipolaricaulales</taxon>
        <taxon>Candidatus Bipolaricaulaceae</taxon>
        <taxon>Candidatus Bipolaricaulis</taxon>
    </lineage>
</organism>
<dbReference type="InterPro" id="IPR001041">
    <property type="entry name" value="2Fe-2S_ferredoxin-type"/>
</dbReference>
<dbReference type="FunFam" id="1.10.150.120:FF:000003">
    <property type="entry name" value="Carbon monoxide dehydrogenase, small subunit"/>
    <property type="match status" value="1"/>
</dbReference>
<dbReference type="AlphaFoldDB" id="A0A410FT04"/>
<dbReference type="InterPro" id="IPR012675">
    <property type="entry name" value="Beta-grasp_dom_sf"/>
</dbReference>
<evidence type="ECO:0000259" key="6">
    <source>
        <dbReference type="PROSITE" id="PS51085"/>
    </source>
</evidence>
<keyword evidence="2" id="KW-0479">Metal-binding</keyword>
<dbReference type="KEGG" id="bih:BIP78_0380"/>
<evidence type="ECO:0000256" key="3">
    <source>
        <dbReference type="ARBA" id="ARBA00023002"/>
    </source>
</evidence>
<evidence type="ECO:0000256" key="4">
    <source>
        <dbReference type="ARBA" id="ARBA00023004"/>
    </source>
</evidence>
<dbReference type="SUPFAM" id="SSF54292">
    <property type="entry name" value="2Fe-2S ferredoxin-like"/>
    <property type="match status" value="1"/>
</dbReference>
<name>A0A410FT04_BIPS1</name>
<dbReference type="InterPro" id="IPR002888">
    <property type="entry name" value="2Fe-2S-bd"/>
</dbReference>
<gene>
    <name evidence="7" type="ORF">BIP78_0380</name>
</gene>
<proteinExistence type="predicted"/>
<dbReference type="PANTHER" id="PTHR44379">
    <property type="entry name" value="OXIDOREDUCTASE WITH IRON-SULFUR SUBUNIT"/>
    <property type="match status" value="1"/>
</dbReference>
<dbReference type="InterPro" id="IPR051452">
    <property type="entry name" value="Diverse_Oxidoreductases"/>
</dbReference>
<dbReference type="SUPFAM" id="SSF47741">
    <property type="entry name" value="CO dehydrogenase ISP C-domain like"/>
    <property type="match status" value="1"/>
</dbReference>
<dbReference type="PROSITE" id="PS51085">
    <property type="entry name" value="2FE2S_FER_2"/>
    <property type="match status" value="1"/>
</dbReference>
<evidence type="ECO:0000313" key="8">
    <source>
        <dbReference type="Proteomes" id="UP000287233"/>
    </source>
</evidence>
<dbReference type="EMBL" id="CP034928">
    <property type="protein sequence ID" value="QAA76146.1"/>
    <property type="molecule type" value="Genomic_DNA"/>
</dbReference>
<accession>A0A410FT04</accession>
<dbReference type="GO" id="GO:0051537">
    <property type="term" value="F:2 iron, 2 sulfur cluster binding"/>
    <property type="evidence" value="ECO:0007669"/>
    <property type="project" value="UniProtKB-KW"/>
</dbReference>
<evidence type="ECO:0000256" key="5">
    <source>
        <dbReference type="ARBA" id="ARBA00023014"/>
    </source>
</evidence>
<dbReference type="InterPro" id="IPR006058">
    <property type="entry name" value="2Fe2S_fd_BS"/>
</dbReference>
<dbReference type="Pfam" id="PF00111">
    <property type="entry name" value="Fer2"/>
    <property type="match status" value="1"/>
</dbReference>
<protein>
    <submittedName>
        <fullName evidence="7">Xanthine dehydrogenase iron-sulfur subunit</fullName>
    </submittedName>
</protein>
<keyword evidence="5" id="KW-0411">Iron-sulfur</keyword>
<keyword evidence="1" id="KW-0001">2Fe-2S</keyword>
<keyword evidence="3" id="KW-0560">Oxidoreductase</keyword>
<dbReference type="FunFam" id="3.10.20.30:FF:000020">
    <property type="entry name" value="Xanthine dehydrogenase iron-sulfur subunit"/>
    <property type="match status" value="1"/>
</dbReference>
<dbReference type="PROSITE" id="PS00197">
    <property type="entry name" value="2FE2S_FER_1"/>
    <property type="match status" value="1"/>
</dbReference>
<dbReference type="GO" id="GO:0046872">
    <property type="term" value="F:metal ion binding"/>
    <property type="evidence" value="ECO:0007669"/>
    <property type="project" value="UniProtKB-KW"/>
</dbReference>
<sequence length="155" mass="16658">MTLRFRLNGRDLTVETPTGRRLLDLLREDLGLTGTKEGCGEGECGACTVLVDGKPRLACLTAAIHVEGKDVLTIEGLAATGKLHPLQEAFIATAGVQCGFCTPGLIMAAYALLQQNPRPTRDEIRDYLGGNLCRCTGYAQVVEAVERAARELAER</sequence>
<evidence type="ECO:0000256" key="2">
    <source>
        <dbReference type="ARBA" id="ARBA00022723"/>
    </source>
</evidence>
<feature type="domain" description="2Fe-2S ferredoxin-type" evidence="6">
    <location>
        <begin position="1"/>
        <end position="77"/>
    </location>
</feature>